<feature type="region of interest" description="Disordered" evidence="2">
    <location>
        <begin position="131"/>
        <end position="175"/>
    </location>
</feature>
<dbReference type="Proteomes" id="UP001061958">
    <property type="component" value="Unassembled WGS sequence"/>
</dbReference>
<dbReference type="InterPro" id="IPR015267">
    <property type="entry name" value="PPP4R2"/>
</dbReference>
<evidence type="ECO:0000313" key="4">
    <source>
        <dbReference type="Proteomes" id="UP001061958"/>
    </source>
</evidence>
<protein>
    <recommendedName>
        <fullName evidence="5">Serine/threonine-protein phosphatase 4 regulatory subunit 2</fullName>
    </recommendedName>
</protein>
<keyword evidence="4" id="KW-1185">Reference proteome</keyword>
<dbReference type="GO" id="GO:0005634">
    <property type="term" value="C:nucleus"/>
    <property type="evidence" value="ECO:0007669"/>
    <property type="project" value="TreeGrafter"/>
</dbReference>
<reference evidence="3" key="2">
    <citation type="submission" date="2022-01" db="EMBL/GenBank/DDBJ databases">
        <authorList>
            <person name="Hirooka S."/>
            <person name="Miyagishima S.Y."/>
        </authorList>
    </citation>
    <scope>NUCLEOTIDE SEQUENCE</scope>
    <source>
        <strain evidence="3">NBRC 102759</strain>
    </source>
</reference>
<dbReference type="GO" id="GO:0005737">
    <property type="term" value="C:cytoplasm"/>
    <property type="evidence" value="ECO:0007669"/>
    <property type="project" value="TreeGrafter"/>
</dbReference>
<dbReference type="Pfam" id="PF09184">
    <property type="entry name" value="PPP4R2"/>
    <property type="match status" value="1"/>
</dbReference>
<dbReference type="GO" id="GO:0030289">
    <property type="term" value="C:protein phosphatase 4 complex"/>
    <property type="evidence" value="ECO:0007669"/>
    <property type="project" value="InterPro"/>
</dbReference>
<accession>A0A9C7USI2</accession>
<dbReference type="EMBL" id="BQMJ01000046">
    <property type="protein sequence ID" value="GJQ13672.1"/>
    <property type="molecule type" value="Genomic_DNA"/>
</dbReference>
<evidence type="ECO:0000256" key="1">
    <source>
        <dbReference type="ARBA" id="ARBA00009207"/>
    </source>
</evidence>
<dbReference type="PANTHER" id="PTHR16487:SF0">
    <property type="entry name" value="PROTEIN PHOSPHATASE 4 REGULATORY SUBUNIT 2-RELATED"/>
    <property type="match status" value="1"/>
</dbReference>
<dbReference type="AlphaFoldDB" id="A0A9C7USI2"/>
<name>A0A9C7USI2_9RHOD</name>
<organism evidence="3 4">
    <name type="scientific">Galdieria partita</name>
    <dbReference type="NCBI Taxonomy" id="83374"/>
    <lineage>
        <taxon>Eukaryota</taxon>
        <taxon>Rhodophyta</taxon>
        <taxon>Bangiophyceae</taxon>
        <taxon>Galdieriales</taxon>
        <taxon>Galdieriaceae</taxon>
        <taxon>Galdieria</taxon>
    </lineage>
</organism>
<gene>
    <name evidence="3" type="ORF">GpartN1_g5463.t1</name>
</gene>
<dbReference type="GO" id="GO:0019888">
    <property type="term" value="F:protein phosphatase regulator activity"/>
    <property type="evidence" value="ECO:0007669"/>
    <property type="project" value="InterPro"/>
</dbReference>
<sequence>MSCDSWGTQETLLQQVATEGKLFVTWEELKICVVQVLERVCKNYLEKGTVEADSLECYAKLQSLVNTCHRAPFTIQRICELLLNPTYDRIEKFSQEFEKLFHVVSYVAEGEGLFTSNLLYLRHQMNPDWQLVDSESSSSSTETEMFSDAENSNTVISDVHQDSNMNGVEEDSTES</sequence>
<evidence type="ECO:0000256" key="2">
    <source>
        <dbReference type="SAM" id="MobiDB-lite"/>
    </source>
</evidence>
<comment type="caution">
    <text evidence="3">The sequence shown here is derived from an EMBL/GenBank/DDBJ whole genome shotgun (WGS) entry which is preliminary data.</text>
</comment>
<feature type="compositionally biased region" description="Polar residues" evidence="2">
    <location>
        <begin position="149"/>
        <end position="166"/>
    </location>
</feature>
<proteinExistence type="inferred from homology"/>
<evidence type="ECO:0000313" key="3">
    <source>
        <dbReference type="EMBL" id="GJQ13672.1"/>
    </source>
</evidence>
<evidence type="ECO:0008006" key="5">
    <source>
        <dbReference type="Google" id="ProtNLM"/>
    </source>
</evidence>
<feature type="compositionally biased region" description="Low complexity" evidence="2">
    <location>
        <begin position="134"/>
        <end position="144"/>
    </location>
</feature>
<dbReference type="OrthoDB" id="341898at2759"/>
<comment type="similarity">
    <text evidence="1">Belongs to the PPP4R2 family.</text>
</comment>
<dbReference type="PANTHER" id="PTHR16487">
    <property type="entry name" value="PPP4R2-RELATED PROTEIN"/>
    <property type="match status" value="1"/>
</dbReference>
<reference evidence="3" key="1">
    <citation type="journal article" date="2022" name="Proc. Natl. Acad. Sci. U.S.A.">
        <title>Life cycle and functional genomics of the unicellular red alga Galdieria for elucidating algal and plant evolution and industrial use.</title>
        <authorList>
            <person name="Hirooka S."/>
            <person name="Itabashi T."/>
            <person name="Ichinose T.M."/>
            <person name="Onuma R."/>
            <person name="Fujiwara T."/>
            <person name="Yamashita S."/>
            <person name="Jong L.W."/>
            <person name="Tomita R."/>
            <person name="Iwane A.H."/>
            <person name="Miyagishima S.Y."/>
        </authorList>
    </citation>
    <scope>NUCLEOTIDE SEQUENCE</scope>
    <source>
        <strain evidence="3">NBRC 102759</strain>
    </source>
</reference>